<protein>
    <recommendedName>
        <fullName evidence="3">Toxin</fullName>
    </recommendedName>
</protein>
<organism evidence="1 2">
    <name type="scientific">Phocoenobacter skyensis</name>
    <dbReference type="NCBI Taxonomy" id="97481"/>
    <lineage>
        <taxon>Bacteria</taxon>
        <taxon>Pseudomonadati</taxon>
        <taxon>Pseudomonadota</taxon>
        <taxon>Gammaproteobacteria</taxon>
        <taxon>Pasteurellales</taxon>
        <taxon>Pasteurellaceae</taxon>
        <taxon>Phocoenobacter</taxon>
    </lineage>
</organism>
<sequence length="92" mass="11272">MKKFKWNEDKNKEIQRRHNLRFEDLQGLEPIIIIEKHNPEKYPSQDAFIYVINDYPVFVPFVEEEDYIFLKNMIPKRAYKKLIKEIQDGKTK</sequence>
<dbReference type="Proteomes" id="UP001236239">
    <property type="component" value="Unassembled WGS sequence"/>
</dbReference>
<dbReference type="AlphaFoldDB" id="A0AAJ6P0Q6"/>
<dbReference type="RefSeq" id="WP_306374545.1">
    <property type="nucleotide sequence ID" value="NZ_JASAYK010000006.1"/>
</dbReference>
<gene>
    <name evidence="1" type="ORF">QJU93_05640</name>
</gene>
<evidence type="ECO:0000313" key="2">
    <source>
        <dbReference type="Proteomes" id="UP001236239"/>
    </source>
</evidence>
<evidence type="ECO:0000313" key="1">
    <source>
        <dbReference type="EMBL" id="MDP8172833.1"/>
    </source>
</evidence>
<name>A0AAJ6P0Q6_9PAST</name>
<reference evidence="1" key="1">
    <citation type="journal article" date="2023" name="Front. Microbiol.">
        <title>Phylogeography and host specificity of Pasteurellaceae pathogenic to sea-farmed fish in the north-east Atlantic.</title>
        <authorList>
            <person name="Gulla S."/>
            <person name="Colquhoun D.J."/>
            <person name="Olsen A.B."/>
            <person name="Spilsberg B."/>
            <person name="Lagesen K."/>
            <person name="Aakesson C.P."/>
            <person name="Strom S."/>
            <person name="Manji F."/>
            <person name="Birkbeck T.H."/>
            <person name="Nilsen H.K."/>
        </authorList>
    </citation>
    <scope>NUCLEOTIDE SEQUENCE</scope>
    <source>
        <strain evidence="1">TW16_20</strain>
    </source>
</reference>
<dbReference type="EMBL" id="JASAYQ010000007">
    <property type="protein sequence ID" value="MDP8172833.1"/>
    <property type="molecule type" value="Genomic_DNA"/>
</dbReference>
<proteinExistence type="predicted"/>
<evidence type="ECO:0008006" key="3">
    <source>
        <dbReference type="Google" id="ProtNLM"/>
    </source>
</evidence>
<comment type="caution">
    <text evidence="1">The sequence shown here is derived from an EMBL/GenBank/DDBJ whole genome shotgun (WGS) entry which is preliminary data.</text>
</comment>
<accession>A0AAJ6P0Q6</accession>